<feature type="chain" id="PRO_5043918852" evidence="1">
    <location>
        <begin position="23"/>
        <end position="217"/>
    </location>
</feature>
<dbReference type="InterPro" id="IPR009706">
    <property type="entry name" value="DUF1287"/>
</dbReference>
<keyword evidence="1" id="KW-0732">Signal</keyword>
<dbReference type="EMBL" id="CP121196">
    <property type="protein sequence ID" value="XBH17006.1"/>
    <property type="molecule type" value="Genomic_DNA"/>
</dbReference>
<accession>A0AAU7DHY3</accession>
<proteinExistence type="predicted"/>
<evidence type="ECO:0000256" key="1">
    <source>
        <dbReference type="SAM" id="SignalP"/>
    </source>
</evidence>
<dbReference type="Pfam" id="PF06940">
    <property type="entry name" value="DUF1287"/>
    <property type="match status" value="1"/>
</dbReference>
<protein>
    <submittedName>
        <fullName evidence="2">DUF1287 domain-containing protein</fullName>
    </submittedName>
</protein>
<reference evidence="2" key="1">
    <citation type="submission" date="2023-03" db="EMBL/GenBank/DDBJ databases">
        <title>Edaphobacter sp.</title>
        <authorList>
            <person name="Huber K.J."/>
            <person name="Papendorf J."/>
            <person name="Pilke C."/>
            <person name="Bunk B."/>
            <person name="Sproeer C."/>
            <person name="Pester M."/>
        </authorList>
    </citation>
    <scope>NUCLEOTIDE SEQUENCE</scope>
    <source>
        <strain evidence="2">DSM 110680</strain>
    </source>
</reference>
<gene>
    <name evidence="2" type="ORF">P8935_20835</name>
</gene>
<sequence length="217" mass="23933">MNRRTVLRGLTAVISLRSFTWALPGTGEKLATAARAQVGVTTGYDPTWTAIRYPNGDVPRSTGVCADVVIRAARDALGLDLQQLVHEDMLRNFDAYPARRVWGSQRPDTNIDHRRVLNLEAFFQRNGACLWRSAVPTSGDGFPRQLESGDIVTWLLDARLPHIGIVVASPGDSSATSAGRNTQCQVVHNIGRGAEQSVLTEFHPHRAIGHYRWPTKK</sequence>
<organism evidence="2">
    <name type="scientific">Telmatobacter sp. DSM 110680</name>
    <dbReference type="NCBI Taxonomy" id="3036704"/>
    <lineage>
        <taxon>Bacteria</taxon>
        <taxon>Pseudomonadati</taxon>
        <taxon>Acidobacteriota</taxon>
        <taxon>Terriglobia</taxon>
        <taxon>Terriglobales</taxon>
        <taxon>Acidobacteriaceae</taxon>
        <taxon>Telmatobacter</taxon>
    </lineage>
</organism>
<name>A0AAU7DHY3_9BACT</name>
<dbReference type="RefSeq" id="WP_348262238.1">
    <property type="nucleotide sequence ID" value="NZ_CP121196.1"/>
</dbReference>
<evidence type="ECO:0000313" key="2">
    <source>
        <dbReference type="EMBL" id="XBH17006.1"/>
    </source>
</evidence>
<dbReference type="AlphaFoldDB" id="A0AAU7DHY3"/>
<feature type="signal peptide" evidence="1">
    <location>
        <begin position="1"/>
        <end position="22"/>
    </location>
</feature>